<protein>
    <submittedName>
        <fullName evidence="1">Uncharacterized protein</fullName>
    </submittedName>
</protein>
<dbReference type="EMBL" id="BARS01023086">
    <property type="protein sequence ID" value="GAG07449.1"/>
    <property type="molecule type" value="Genomic_DNA"/>
</dbReference>
<organism evidence="1">
    <name type="scientific">marine sediment metagenome</name>
    <dbReference type="NCBI Taxonomy" id="412755"/>
    <lineage>
        <taxon>unclassified sequences</taxon>
        <taxon>metagenomes</taxon>
        <taxon>ecological metagenomes</taxon>
    </lineage>
</organism>
<dbReference type="AlphaFoldDB" id="X0UNU0"/>
<sequence>MSNLYSDQSSGVTVILDYDGGTQAIYVGEAIAGTATSLPAWRIKKLTYDGNANVTNVQWANAE</sequence>
<comment type="caution">
    <text evidence="1">The sequence shown here is derived from an EMBL/GenBank/DDBJ whole genome shotgun (WGS) entry which is preliminary data.</text>
</comment>
<accession>X0UNU0</accession>
<gene>
    <name evidence="1" type="ORF">S01H1_36805</name>
</gene>
<evidence type="ECO:0000313" key="1">
    <source>
        <dbReference type="EMBL" id="GAG07449.1"/>
    </source>
</evidence>
<name>X0UNU0_9ZZZZ</name>
<proteinExistence type="predicted"/>
<reference evidence="1" key="1">
    <citation type="journal article" date="2014" name="Front. Microbiol.">
        <title>High frequency of phylogenetically diverse reductive dehalogenase-homologous genes in deep subseafloor sedimentary metagenomes.</title>
        <authorList>
            <person name="Kawai M."/>
            <person name="Futagami T."/>
            <person name="Toyoda A."/>
            <person name="Takaki Y."/>
            <person name="Nishi S."/>
            <person name="Hori S."/>
            <person name="Arai W."/>
            <person name="Tsubouchi T."/>
            <person name="Morono Y."/>
            <person name="Uchiyama I."/>
            <person name="Ito T."/>
            <person name="Fujiyama A."/>
            <person name="Inagaki F."/>
            <person name="Takami H."/>
        </authorList>
    </citation>
    <scope>NUCLEOTIDE SEQUENCE</scope>
    <source>
        <strain evidence="1">Expedition CK06-06</strain>
    </source>
</reference>
<feature type="non-terminal residue" evidence="1">
    <location>
        <position position="63"/>
    </location>
</feature>